<keyword evidence="2" id="KW-0489">Methyltransferase</keyword>
<dbReference type="Proteomes" id="UP000680348">
    <property type="component" value="Unassembled WGS sequence"/>
</dbReference>
<keyword evidence="3" id="KW-1185">Reference proteome</keyword>
<evidence type="ECO:0000259" key="1">
    <source>
        <dbReference type="Pfam" id="PF05050"/>
    </source>
</evidence>
<dbReference type="InterPro" id="IPR052514">
    <property type="entry name" value="SAM-dependent_MTase"/>
</dbReference>
<dbReference type="AlphaFoldDB" id="A0A942I445"/>
<evidence type="ECO:0000313" key="3">
    <source>
        <dbReference type="Proteomes" id="UP000680348"/>
    </source>
</evidence>
<dbReference type="Gene3D" id="3.40.50.150">
    <property type="entry name" value="Vaccinia Virus protein VP39"/>
    <property type="match status" value="1"/>
</dbReference>
<organism evidence="2 3">
    <name type="scientific">Pseudaminobacter soli</name>
    <name type="common">ex Zhang et al. 2022</name>
    <dbReference type="NCBI Taxonomy" id="2831468"/>
    <lineage>
        <taxon>Bacteria</taxon>
        <taxon>Pseudomonadati</taxon>
        <taxon>Pseudomonadota</taxon>
        <taxon>Alphaproteobacteria</taxon>
        <taxon>Hyphomicrobiales</taxon>
        <taxon>Phyllobacteriaceae</taxon>
        <taxon>Pseudaminobacter</taxon>
    </lineage>
</organism>
<keyword evidence="2" id="KW-0808">Transferase</keyword>
<evidence type="ECO:0000313" key="2">
    <source>
        <dbReference type="EMBL" id="MBS3652292.1"/>
    </source>
</evidence>
<sequence>MAKALSKLFFRLSQSFDLTLELPVGRRSVRMRCTNARELRRAYTLFTKEPMTVSLLSDEVHEGDVVWDIGANVGLYTLVAARAVGSNGKVVAFEPMAANFSRLLDNVALNRFNERVSLISTPLSNVTGVTRLYYDDPTAGATGAQINAPIGVSDTAFVPSLVEIKSTLTADELLQGDFIPRPHVVKLDVDGHEPAILKGMADTLCHPEFRPRIVIVEVNPGDGEEISAVMRSYGYQLDRREPTGPSKKRLNQGTDYNQLTYNAAFRPI</sequence>
<dbReference type="Pfam" id="PF05050">
    <property type="entry name" value="Methyltransf_21"/>
    <property type="match status" value="1"/>
</dbReference>
<dbReference type="PANTHER" id="PTHR34203">
    <property type="entry name" value="METHYLTRANSFERASE, FKBM FAMILY PROTEIN"/>
    <property type="match status" value="1"/>
</dbReference>
<feature type="domain" description="Methyltransferase FkbM" evidence="1">
    <location>
        <begin position="68"/>
        <end position="237"/>
    </location>
</feature>
<dbReference type="GO" id="GO:0008168">
    <property type="term" value="F:methyltransferase activity"/>
    <property type="evidence" value="ECO:0007669"/>
    <property type="project" value="UniProtKB-KW"/>
</dbReference>
<dbReference type="RefSeq" id="WP_188257841.1">
    <property type="nucleotide sequence ID" value="NZ_JABVCF010000022.1"/>
</dbReference>
<comment type="caution">
    <text evidence="2">The sequence shown here is derived from an EMBL/GenBank/DDBJ whole genome shotgun (WGS) entry which is preliminary data.</text>
</comment>
<dbReference type="GO" id="GO:0032259">
    <property type="term" value="P:methylation"/>
    <property type="evidence" value="ECO:0007669"/>
    <property type="project" value="UniProtKB-KW"/>
</dbReference>
<proteinExistence type="predicted"/>
<dbReference type="InterPro" id="IPR006342">
    <property type="entry name" value="FkbM_mtfrase"/>
</dbReference>
<name>A0A942I445_9HYPH</name>
<dbReference type="NCBIfam" id="TIGR01444">
    <property type="entry name" value="fkbM_fam"/>
    <property type="match status" value="1"/>
</dbReference>
<dbReference type="EMBL" id="JAGWCR010000022">
    <property type="protein sequence ID" value="MBS3652292.1"/>
    <property type="molecule type" value="Genomic_DNA"/>
</dbReference>
<reference evidence="2" key="1">
    <citation type="submission" date="2021-04" db="EMBL/GenBank/DDBJ databases">
        <title>Pseudaminobacter soli sp. nov., isolated from paddy soil contaminated by heavy metals.</title>
        <authorList>
            <person name="Zhang K."/>
        </authorList>
    </citation>
    <scope>NUCLEOTIDE SEQUENCE</scope>
    <source>
        <strain evidence="2">19-2017</strain>
    </source>
</reference>
<accession>A0A942I445</accession>
<dbReference type="InterPro" id="IPR029063">
    <property type="entry name" value="SAM-dependent_MTases_sf"/>
</dbReference>
<protein>
    <submittedName>
        <fullName evidence="2">FkbM family methyltransferase</fullName>
    </submittedName>
</protein>
<dbReference type="PANTHER" id="PTHR34203:SF15">
    <property type="entry name" value="SLL1173 PROTEIN"/>
    <property type="match status" value="1"/>
</dbReference>
<gene>
    <name evidence="2" type="ORF">KEU06_27245</name>
</gene>
<dbReference type="SUPFAM" id="SSF53335">
    <property type="entry name" value="S-adenosyl-L-methionine-dependent methyltransferases"/>
    <property type="match status" value="1"/>
</dbReference>